<keyword evidence="7" id="KW-0574">Periplasm</keyword>
<reference evidence="16 17" key="1">
    <citation type="submission" date="2023-09" db="EMBL/GenBank/DDBJ databases">
        <authorList>
            <person name="Rey-Velasco X."/>
        </authorList>
    </citation>
    <scope>NUCLEOTIDE SEQUENCE [LARGE SCALE GENOMIC DNA]</scope>
    <source>
        <strain evidence="16 17">W431</strain>
    </source>
</reference>
<dbReference type="SUPFAM" id="SSF141523">
    <property type="entry name" value="L,D-transpeptidase catalytic domain-like"/>
    <property type="match status" value="1"/>
</dbReference>
<evidence type="ECO:0000256" key="3">
    <source>
        <dbReference type="ARBA" id="ARBA00005992"/>
    </source>
</evidence>
<keyword evidence="10 12" id="KW-0573">Peptidoglycan synthesis</keyword>
<dbReference type="InterPro" id="IPR038063">
    <property type="entry name" value="Transpep_catalytic_dom"/>
</dbReference>
<keyword evidence="6 13" id="KW-0732">Signal</keyword>
<feature type="signal peptide" evidence="13">
    <location>
        <begin position="1"/>
        <end position="21"/>
    </location>
</feature>
<comment type="similarity">
    <text evidence="3">Belongs to the YkuD family.</text>
</comment>
<dbReference type="PANTHER" id="PTHR30582">
    <property type="entry name" value="L,D-TRANSPEPTIDASE"/>
    <property type="match status" value="1"/>
</dbReference>
<dbReference type="CDD" id="cd00118">
    <property type="entry name" value="LysM"/>
    <property type="match status" value="1"/>
</dbReference>
<keyword evidence="5" id="KW-0808">Transferase</keyword>
<sequence length="301" mass="34128">MTKLIKSLRNFVIIFGSFSFASVASVYQLPAGNSKLIGEKVTYLVEQGDYFQALSEYHNVGFLALIAANPNVDPFLPTKGTLLEIPKQMLLPYAERKGIVINLAELRLYYFPPNEPLVYVFPVGIGRQGLTTPRVISYIGDKRKNPTWTPPQEMRERYKEEHGKEMAKVIPAGPDNPFGKYALRLASSEYLIHGTNKRMGIGLRASSGCIRMYAEDIEWLYHNIKVGTQVRIVEQPIKMSYEPDGQKLIEIHKPLSDEENIGKNFFTEAVAQFIQHDDQQSQIIKQRLEKPSGLVESLPLR</sequence>
<dbReference type="RefSeq" id="WP_311580066.1">
    <property type="nucleotide sequence ID" value="NZ_JAVRIF010000003.1"/>
</dbReference>
<keyword evidence="8" id="KW-0378">Hydrolase</keyword>
<dbReference type="PROSITE" id="PS52029">
    <property type="entry name" value="LD_TPASE"/>
    <property type="match status" value="1"/>
</dbReference>
<accession>A0ABU3A0A6</accession>
<evidence type="ECO:0000259" key="14">
    <source>
        <dbReference type="PROSITE" id="PS51782"/>
    </source>
</evidence>
<dbReference type="InterPro" id="IPR018392">
    <property type="entry name" value="LysM"/>
</dbReference>
<proteinExistence type="inferred from homology"/>
<name>A0ABU3A0A6_9GAMM</name>
<evidence type="ECO:0000256" key="9">
    <source>
        <dbReference type="ARBA" id="ARBA00022960"/>
    </source>
</evidence>
<feature type="active site" description="Nucleophile" evidence="12">
    <location>
        <position position="209"/>
    </location>
</feature>
<evidence type="ECO:0000256" key="10">
    <source>
        <dbReference type="ARBA" id="ARBA00022984"/>
    </source>
</evidence>
<feature type="chain" id="PRO_5047101105" evidence="13">
    <location>
        <begin position="22"/>
        <end position="301"/>
    </location>
</feature>
<dbReference type="InterPro" id="IPR005490">
    <property type="entry name" value="LD_TPept_cat_dom"/>
</dbReference>
<comment type="caution">
    <text evidence="16">The sequence shown here is derived from an EMBL/GenBank/DDBJ whole genome shotgun (WGS) entry which is preliminary data.</text>
</comment>
<evidence type="ECO:0000256" key="12">
    <source>
        <dbReference type="PROSITE-ProRule" id="PRU01373"/>
    </source>
</evidence>
<protein>
    <submittedName>
        <fullName evidence="16">L,D-transpeptidase family protein</fullName>
    </submittedName>
</protein>
<dbReference type="PANTHER" id="PTHR30582:SF24">
    <property type="entry name" value="L,D-TRANSPEPTIDASE ERFK_SRFK-RELATED"/>
    <property type="match status" value="1"/>
</dbReference>
<comment type="pathway">
    <text evidence="2 12">Cell wall biogenesis; peptidoglycan biosynthesis.</text>
</comment>
<evidence type="ECO:0000256" key="4">
    <source>
        <dbReference type="ARBA" id="ARBA00022676"/>
    </source>
</evidence>
<dbReference type="EMBL" id="JAVRIF010000003">
    <property type="protein sequence ID" value="MDT0603606.1"/>
    <property type="molecule type" value="Genomic_DNA"/>
</dbReference>
<keyword evidence="9 12" id="KW-0133">Cell shape</keyword>
<dbReference type="InterPro" id="IPR041597">
    <property type="entry name" value="Ldt_C"/>
</dbReference>
<dbReference type="PROSITE" id="PS51782">
    <property type="entry name" value="LYSM"/>
    <property type="match status" value="1"/>
</dbReference>
<feature type="domain" description="L,D-TPase catalytic" evidence="15">
    <location>
        <begin position="97"/>
        <end position="233"/>
    </location>
</feature>
<dbReference type="Gene3D" id="2.40.440.10">
    <property type="entry name" value="L,D-transpeptidase catalytic domain-like"/>
    <property type="match status" value="1"/>
</dbReference>
<organism evidence="16 17">
    <name type="scientific">Thalassotalea castellviae</name>
    <dbReference type="NCBI Taxonomy" id="3075612"/>
    <lineage>
        <taxon>Bacteria</taxon>
        <taxon>Pseudomonadati</taxon>
        <taxon>Pseudomonadota</taxon>
        <taxon>Gammaproteobacteria</taxon>
        <taxon>Alteromonadales</taxon>
        <taxon>Colwelliaceae</taxon>
        <taxon>Thalassotalea</taxon>
    </lineage>
</organism>
<feature type="active site" description="Proton donor/acceptor" evidence="12">
    <location>
        <position position="193"/>
    </location>
</feature>
<dbReference type="Proteomes" id="UP001266357">
    <property type="component" value="Unassembled WGS sequence"/>
</dbReference>
<dbReference type="Pfam" id="PF17969">
    <property type="entry name" value="Ldt_C"/>
    <property type="match status" value="1"/>
</dbReference>
<evidence type="ECO:0000313" key="17">
    <source>
        <dbReference type="Proteomes" id="UP001266357"/>
    </source>
</evidence>
<dbReference type="Pfam" id="PF03734">
    <property type="entry name" value="YkuD"/>
    <property type="match status" value="1"/>
</dbReference>
<dbReference type="InterPro" id="IPR050979">
    <property type="entry name" value="LD-transpeptidase"/>
</dbReference>
<evidence type="ECO:0000256" key="1">
    <source>
        <dbReference type="ARBA" id="ARBA00004418"/>
    </source>
</evidence>
<evidence type="ECO:0000256" key="2">
    <source>
        <dbReference type="ARBA" id="ARBA00004752"/>
    </source>
</evidence>
<keyword evidence="11 12" id="KW-0961">Cell wall biogenesis/degradation</keyword>
<evidence type="ECO:0000256" key="11">
    <source>
        <dbReference type="ARBA" id="ARBA00023316"/>
    </source>
</evidence>
<evidence type="ECO:0000256" key="6">
    <source>
        <dbReference type="ARBA" id="ARBA00022729"/>
    </source>
</evidence>
<evidence type="ECO:0000256" key="5">
    <source>
        <dbReference type="ARBA" id="ARBA00022679"/>
    </source>
</evidence>
<evidence type="ECO:0000313" key="16">
    <source>
        <dbReference type="EMBL" id="MDT0603606.1"/>
    </source>
</evidence>
<evidence type="ECO:0000256" key="13">
    <source>
        <dbReference type="SAM" id="SignalP"/>
    </source>
</evidence>
<evidence type="ECO:0000256" key="8">
    <source>
        <dbReference type="ARBA" id="ARBA00022801"/>
    </source>
</evidence>
<evidence type="ECO:0000259" key="15">
    <source>
        <dbReference type="PROSITE" id="PS52029"/>
    </source>
</evidence>
<keyword evidence="4" id="KW-0328">Glycosyltransferase</keyword>
<feature type="domain" description="LysM" evidence="14">
    <location>
        <begin position="41"/>
        <end position="85"/>
    </location>
</feature>
<dbReference type="CDD" id="cd16913">
    <property type="entry name" value="YkuD_like"/>
    <property type="match status" value="1"/>
</dbReference>
<evidence type="ECO:0000256" key="7">
    <source>
        <dbReference type="ARBA" id="ARBA00022764"/>
    </source>
</evidence>
<keyword evidence="17" id="KW-1185">Reference proteome</keyword>
<comment type="subcellular location">
    <subcellularLocation>
        <location evidence="1">Periplasm</location>
    </subcellularLocation>
</comment>
<gene>
    <name evidence="16" type="ORF">RM573_08360</name>
</gene>